<gene>
    <name evidence="1" type="ordered locus">Mpop_1850</name>
</gene>
<dbReference type="eggNOG" id="ENOG502ZW5M">
    <property type="taxonomic scope" value="Bacteria"/>
</dbReference>
<dbReference type="Pfam" id="PF13384">
    <property type="entry name" value="HTH_23"/>
    <property type="match status" value="1"/>
</dbReference>
<organism evidence="1 2">
    <name type="scientific">Methylorubrum populi (strain ATCC BAA-705 / NCIMB 13946 / BJ001)</name>
    <name type="common">Methylobacterium populi</name>
    <dbReference type="NCBI Taxonomy" id="441620"/>
    <lineage>
        <taxon>Bacteria</taxon>
        <taxon>Pseudomonadati</taxon>
        <taxon>Pseudomonadota</taxon>
        <taxon>Alphaproteobacteria</taxon>
        <taxon>Hyphomicrobiales</taxon>
        <taxon>Methylobacteriaceae</taxon>
        <taxon>Methylorubrum</taxon>
    </lineage>
</organism>
<dbReference type="SUPFAM" id="SSF46689">
    <property type="entry name" value="Homeodomain-like"/>
    <property type="match status" value="1"/>
</dbReference>
<evidence type="ECO:0000313" key="1">
    <source>
        <dbReference type="EMBL" id="ACB80013.1"/>
    </source>
</evidence>
<dbReference type="EMBL" id="CP001029">
    <property type="protein sequence ID" value="ACB80013.1"/>
    <property type="molecule type" value="Genomic_DNA"/>
</dbReference>
<dbReference type="Proteomes" id="UP000007136">
    <property type="component" value="Chromosome"/>
</dbReference>
<reference evidence="1" key="1">
    <citation type="submission" date="2008-04" db="EMBL/GenBank/DDBJ databases">
        <title>Complete sequence of chromosome of Methylobacterium populi BJ001.</title>
        <authorList>
            <consortium name="US DOE Joint Genome Institute"/>
            <person name="Copeland A."/>
            <person name="Lucas S."/>
            <person name="Lapidus A."/>
            <person name="Glavina del Rio T."/>
            <person name="Dalin E."/>
            <person name="Tice H."/>
            <person name="Bruce D."/>
            <person name="Goodwin L."/>
            <person name="Pitluck S."/>
            <person name="Chertkov O."/>
            <person name="Brettin T."/>
            <person name="Detter J.C."/>
            <person name="Han C."/>
            <person name="Kuske C.R."/>
            <person name="Schmutz J."/>
            <person name="Larimer F."/>
            <person name="Land M."/>
            <person name="Hauser L."/>
            <person name="Kyrpides N."/>
            <person name="Mikhailova N."/>
            <person name="Marx C."/>
            <person name="Richardson P."/>
        </authorList>
    </citation>
    <scope>NUCLEOTIDE SEQUENCE [LARGE SCALE GENOMIC DNA]</scope>
    <source>
        <strain evidence="1">BJ001</strain>
    </source>
</reference>
<sequence>MTRHTARTNPTSDLEKEEIVRLREEGLSKSEIARRLGKSIGTVTHWCLTLGAEPPRPTKLSPQRYATVRGGHPVRPFAPEEDRQLLEWAAESVSYSELGRRLNRAPSSIRYRLLTLARYEAQDD</sequence>
<accession>B1ZJA8</accession>
<dbReference type="InterPro" id="IPR009057">
    <property type="entry name" value="Homeodomain-like_sf"/>
</dbReference>
<protein>
    <submittedName>
        <fullName evidence="1">Response regulator receiver protein</fullName>
    </submittedName>
</protein>
<evidence type="ECO:0000313" key="2">
    <source>
        <dbReference type="Proteomes" id="UP000007136"/>
    </source>
</evidence>
<dbReference type="AlphaFoldDB" id="B1ZJA8"/>
<dbReference type="OrthoDB" id="7865857at2"/>
<dbReference type="STRING" id="441620.Mpop_1850"/>
<dbReference type="HOGENOM" id="CLU_2001219_0_0_5"/>
<dbReference type="RefSeq" id="WP_012453759.1">
    <property type="nucleotide sequence ID" value="NC_010725.1"/>
</dbReference>
<dbReference type="Gene3D" id="1.10.10.60">
    <property type="entry name" value="Homeodomain-like"/>
    <property type="match status" value="1"/>
</dbReference>
<dbReference type="KEGG" id="mpo:Mpop_1850"/>
<name>B1ZJA8_METPB</name>
<proteinExistence type="predicted"/>